<evidence type="ECO:0008006" key="5">
    <source>
        <dbReference type="Google" id="ProtNLM"/>
    </source>
</evidence>
<keyword evidence="4" id="KW-1185">Reference proteome</keyword>
<dbReference type="Pfam" id="PF01135">
    <property type="entry name" value="PCMT"/>
    <property type="match status" value="1"/>
</dbReference>
<comment type="similarity">
    <text evidence="1">Belongs to the methyltransferase superfamily. L-isoaspartyl/D-aspartyl protein methyltransferase family.</text>
</comment>
<dbReference type="GO" id="GO:0005737">
    <property type="term" value="C:cytoplasm"/>
    <property type="evidence" value="ECO:0007669"/>
    <property type="project" value="TreeGrafter"/>
</dbReference>
<dbReference type="InterPro" id="IPR029063">
    <property type="entry name" value="SAM-dependent_MTases_sf"/>
</dbReference>
<dbReference type="CDD" id="cd02440">
    <property type="entry name" value="AdoMet_MTases"/>
    <property type="match status" value="1"/>
</dbReference>
<dbReference type="Gene3D" id="3.40.50.150">
    <property type="entry name" value="Vaccinia Virus protein VP39"/>
    <property type="match status" value="1"/>
</dbReference>
<organism evidence="3 4">
    <name type="scientific">Chrysophaeum taylorii</name>
    <dbReference type="NCBI Taxonomy" id="2483200"/>
    <lineage>
        <taxon>Eukaryota</taxon>
        <taxon>Sar</taxon>
        <taxon>Stramenopiles</taxon>
        <taxon>Ochrophyta</taxon>
        <taxon>Pelagophyceae</taxon>
        <taxon>Pelagomonadales</taxon>
        <taxon>Pelagomonadaceae</taxon>
        <taxon>Chrysophaeum</taxon>
    </lineage>
</organism>
<dbReference type="EMBL" id="JAQMWT010000009">
    <property type="protein sequence ID" value="KAJ8614275.1"/>
    <property type="molecule type" value="Genomic_DNA"/>
</dbReference>
<evidence type="ECO:0000313" key="4">
    <source>
        <dbReference type="Proteomes" id="UP001230188"/>
    </source>
</evidence>
<dbReference type="PANTHER" id="PTHR11579:SF9">
    <property type="entry name" value="PROTEIN-L-ISOASPARTATE O-METHYLTRANSFERASE"/>
    <property type="match status" value="1"/>
</dbReference>
<dbReference type="Proteomes" id="UP001230188">
    <property type="component" value="Unassembled WGS sequence"/>
</dbReference>
<dbReference type="PANTHER" id="PTHR11579">
    <property type="entry name" value="PROTEIN-L-ISOASPARTATE O-METHYLTRANSFERASE"/>
    <property type="match status" value="1"/>
</dbReference>
<comment type="caution">
    <text evidence="3">The sequence shown here is derived from an EMBL/GenBank/DDBJ whole genome shotgun (WGS) entry which is preliminary data.</text>
</comment>
<sequence length="350" mass="38151">MEVGITLSERVVVEIGSTASWSEDDDDDTESEEFEAAGQQVDSPQVLADLLESRGSIRSAAVAAAFRQIDRSEFVPARCRESAFDDAPMRARDGPCVVHLSAPSIYATAIETLELAQGLSFLNVGSGSGYFSALAASILSPSAVHHCIERCPRLAARSRATLAMIPAMRHVTVHSASVFDLDETGSMRYDRVYCGAGALSADARFLARFLKVGGILVGPFEAEDDDLRRRRFRHGHPQSLVRATLVAPDDLRVDQIMPVQFTPLARDDDGPKLVLKGPSWGIDSPDLFPPQFKLLVAILYRAARAPRAPSADHSAIAHALPWHVWAISVLKYLAHDDVEPSSSRRHLLFS</sequence>
<dbReference type="InterPro" id="IPR000682">
    <property type="entry name" value="PCMT"/>
</dbReference>
<dbReference type="AlphaFoldDB" id="A0AAD7UQ21"/>
<feature type="region of interest" description="Disordered" evidence="2">
    <location>
        <begin position="17"/>
        <end position="40"/>
    </location>
</feature>
<evidence type="ECO:0000313" key="3">
    <source>
        <dbReference type="EMBL" id="KAJ8614275.1"/>
    </source>
</evidence>
<feature type="compositionally biased region" description="Acidic residues" evidence="2">
    <location>
        <begin position="22"/>
        <end position="35"/>
    </location>
</feature>
<accession>A0AAD7UQ21</accession>
<dbReference type="SUPFAM" id="SSF53335">
    <property type="entry name" value="S-adenosyl-L-methionine-dependent methyltransferases"/>
    <property type="match status" value="1"/>
</dbReference>
<evidence type="ECO:0000256" key="2">
    <source>
        <dbReference type="SAM" id="MobiDB-lite"/>
    </source>
</evidence>
<reference evidence="3" key="1">
    <citation type="submission" date="2023-01" db="EMBL/GenBank/DDBJ databases">
        <title>Metagenome sequencing of chrysophaentin producing Chrysophaeum taylorii.</title>
        <authorList>
            <person name="Davison J."/>
            <person name="Bewley C."/>
        </authorList>
    </citation>
    <scope>NUCLEOTIDE SEQUENCE</scope>
    <source>
        <strain evidence="3">NIES-1699</strain>
    </source>
</reference>
<dbReference type="GO" id="GO:0004719">
    <property type="term" value="F:protein-L-isoaspartate (D-aspartate) O-methyltransferase activity"/>
    <property type="evidence" value="ECO:0007669"/>
    <property type="project" value="InterPro"/>
</dbReference>
<gene>
    <name evidence="3" type="ORF">CTAYLR_001149</name>
</gene>
<protein>
    <recommendedName>
        <fullName evidence="5">Protein-L-isoaspartate(D-aspartate) O-methyltransferase</fullName>
    </recommendedName>
</protein>
<name>A0AAD7UQ21_9STRA</name>
<proteinExistence type="inferred from homology"/>
<evidence type="ECO:0000256" key="1">
    <source>
        <dbReference type="ARBA" id="ARBA00005369"/>
    </source>
</evidence>